<dbReference type="Proteomes" id="UP001501126">
    <property type="component" value="Unassembled WGS sequence"/>
</dbReference>
<comment type="similarity">
    <text evidence="1 6">Belongs to the XseB family.</text>
</comment>
<keyword evidence="4 6" id="KW-0378">Hydrolase</keyword>
<dbReference type="InterPro" id="IPR003761">
    <property type="entry name" value="Exonuc_VII_S"/>
</dbReference>
<comment type="subunit">
    <text evidence="6">Heterooligomer composed of large and small subunits.</text>
</comment>
<proteinExistence type="inferred from homology"/>
<dbReference type="HAMAP" id="MF_00337">
    <property type="entry name" value="Exonuc_7_S"/>
    <property type="match status" value="1"/>
</dbReference>
<evidence type="ECO:0000313" key="9">
    <source>
        <dbReference type="Proteomes" id="UP001501126"/>
    </source>
</evidence>
<evidence type="ECO:0000256" key="5">
    <source>
        <dbReference type="ARBA" id="ARBA00022839"/>
    </source>
</evidence>
<evidence type="ECO:0000256" key="2">
    <source>
        <dbReference type="ARBA" id="ARBA00022490"/>
    </source>
</evidence>
<evidence type="ECO:0000256" key="6">
    <source>
        <dbReference type="HAMAP-Rule" id="MF_00337"/>
    </source>
</evidence>
<evidence type="ECO:0000256" key="3">
    <source>
        <dbReference type="ARBA" id="ARBA00022722"/>
    </source>
</evidence>
<dbReference type="InterPro" id="IPR037004">
    <property type="entry name" value="Exonuc_VII_ssu_sf"/>
</dbReference>
<dbReference type="Gene3D" id="1.10.287.1040">
    <property type="entry name" value="Exonuclease VII, small subunit"/>
    <property type="match status" value="1"/>
</dbReference>
<evidence type="ECO:0000256" key="1">
    <source>
        <dbReference type="ARBA" id="ARBA00009998"/>
    </source>
</evidence>
<dbReference type="SUPFAM" id="SSF116842">
    <property type="entry name" value="XseB-like"/>
    <property type="match status" value="1"/>
</dbReference>
<evidence type="ECO:0000256" key="4">
    <source>
        <dbReference type="ARBA" id="ARBA00022801"/>
    </source>
</evidence>
<gene>
    <name evidence="6" type="primary">xseB</name>
    <name evidence="8" type="ORF">GCM10009118_12110</name>
</gene>
<dbReference type="EMBL" id="BAAAFH010000007">
    <property type="protein sequence ID" value="GAA0874803.1"/>
    <property type="molecule type" value="Genomic_DNA"/>
</dbReference>
<dbReference type="Pfam" id="PF02609">
    <property type="entry name" value="Exonuc_VII_S"/>
    <property type="match status" value="1"/>
</dbReference>
<dbReference type="RefSeq" id="WP_343785723.1">
    <property type="nucleotide sequence ID" value="NZ_BAAAFH010000007.1"/>
</dbReference>
<dbReference type="EC" id="3.1.11.6" evidence="6"/>
<keyword evidence="7" id="KW-0175">Coiled coil</keyword>
<keyword evidence="5 6" id="KW-0269">Exonuclease</keyword>
<reference evidence="8 9" key="1">
    <citation type="journal article" date="2019" name="Int. J. Syst. Evol. Microbiol.">
        <title>The Global Catalogue of Microorganisms (GCM) 10K type strain sequencing project: providing services to taxonomists for standard genome sequencing and annotation.</title>
        <authorList>
            <consortium name="The Broad Institute Genomics Platform"/>
            <consortium name="The Broad Institute Genome Sequencing Center for Infectious Disease"/>
            <person name="Wu L."/>
            <person name="Ma J."/>
        </authorList>
    </citation>
    <scope>NUCLEOTIDE SEQUENCE [LARGE SCALE GENOMIC DNA]</scope>
    <source>
        <strain evidence="8 9">JCM 16083</strain>
    </source>
</reference>
<name>A0ABN1MPL1_9FLAO</name>
<dbReference type="NCBIfam" id="TIGR01280">
    <property type="entry name" value="xseB"/>
    <property type="match status" value="1"/>
</dbReference>
<sequence length="73" mass="8531">MAEKTYEEALQKLQQIVRKLENREVKIDDLAQTVLEAKELVEFCREKLNKTEEEINKIIAPENSQSDDDPLLD</sequence>
<feature type="coiled-coil region" evidence="7">
    <location>
        <begin position="3"/>
        <end position="54"/>
    </location>
</feature>
<comment type="subcellular location">
    <subcellularLocation>
        <location evidence="6">Cytoplasm</location>
    </subcellularLocation>
</comment>
<keyword evidence="3 6" id="KW-0540">Nuclease</keyword>
<accession>A0ABN1MPL1</accession>
<organism evidence="8 9">
    <name type="scientific">Wandonia haliotis</name>
    <dbReference type="NCBI Taxonomy" id="574963"/>
    <lineage>
        <taxon>Bacteria</taxon>
        <taxon>Pseudomonadati</taxon>
        <taxon>Bacteroidota</taxon>
        <taxon>Flavobacteriia</taxon>
        <taxon>Flavobacteriales</taxon>
        <taxon>Crocinitomicaceae</taxon>
        <taxon>Wandonia</taxon>
    </lineage>
</organism>
<evidence type="ECO:0000256" key="7">
    <source>
        <dbReference type="SAM" id="Coils"/>
    </source>
</evidence>
<evidence type="ECO:0000313" key="8">
    <source>
        <dbReference type="EMBL" id="GAA0874803.1"/>
    </source>
</evidence>
<comment type="catalytic activity">
    <reaction evidence="6">
        <text>Exonucleolytic cleavage in either 5'- to 3'- or 3'- to 5'-direction to yield nucleoside 5'-phosphates.</text>
        <dbReference type="EC" id="3.1.11.6"/>
    </reaction>
</comment>
<comment type="caution">
    <text evidence="8">The sequence shown here is derived from an EMBL/GenBank/DDBJ whole genome shotgun (WGS) entry which is preliminary data.</text>
</comment>
<comment type="function">
    <text evidence="6">Bidirectionally degrades single-stranded DNA into large acid-insoluble oligonucleotides, which are then degraded further into small acid-soluble oligonucleotides.</text>
</comment>
<keyword evidence="2 6" id="KW-0963">Cytoplasm</keyword>
<keyword evidence="9" id="KW-1185">Reference proteome</keyword>
<protein>
    <recommendedName>
        <fullName evidence="6">Exodeoxyribonuclease 7 small subunit</fullName>
        <ecNumber evidence="6">3.1.11.6</ecNumber>
    </recommendedName>
    <alternativeName>
        <fullName evidence="6">Exodeoxyribonuclease VII small subunit</fullName>
        <shortName evidence="6">Exonuclease VII small subunit</shortName>
    </alternativeName>
</protein>